<sequence>MPAVRAFKHFFPWRHNEKANTAARGHSCMRCGLPRLRAIERDAVWRCRHGVELHQQQGRIQSGRAAQRQYIGIALRLSWGGGSGRGHVRHLQARIRRECRYRHLGQRQSVLQPSVVDGTVLIARAGDDGRAFAHVQRCLQRFDELHVLQLAGGGDRWRCHGGRYNGGSLQ</sequence>
<dbReference type="EMBL" id="VSSQ01052775">
    <property type="protein sequence ID" value="MPN06830.1"/>
    <property type="molecule type" value="Genomic_DNA"/>
</dbReference>
<name>A0A645EZC4_9ZZZZ</name>
<evidence type="ECO:0000313" key="1">
    <source>
        <dbReference type="EMBL" id="MPN06830.1"/>
    </source>
</evidence>
<comment type="caution">
    <text evidence="1">The sequence shown here is derived from an EMBL/GenBank/DDBJ whole genome shotgun (WGS) entry which is preliminary data.</text>
</comment>
<organism evidence="1">
    <name type="scientific">bioreactor metagenome</name>
    <dbReference type="NCBI Taxonomy" id="1076179"/>
    <lineage>
        <taxon>unclassified sequences</taxon>
        <taxon>metagenomes</taxon>
        <taxon>ecological metagenomes</taxon>
    </lineage>
</organism>
<protein>
    <submittedName>
        <fullName evidence="1">Uncharacterized protein</fullName>
    </submittedName>
</protein>
<reference evidence="1" key="1">
    <citation type="submission" date="2019-08" db="EMBL/GenBank/DDBJ databases">
        <authorList>
            <person name="Kucharzyk K."/>
            <person name="Murdoch R.W."/>
            <person name="Higgins S."/>
            <person name="Loffler F."/>
        </authorList>
    </citation>
    <scope>NUCLEOTIDE SEQUENCE</scope>
</reference>
<dbReference type="AlphaFoldDB" id="A0A645EZC4"/>
<gene>
    <name evidence="1" type="ORF">SDC9_154087</name>
</gene>
<proteinExistence type="predicted"/>
<accession>A0A645EZC4</accession>